<feature type="domain" description="Peptidase S9 prolyl oligopeptidase catalytic" evidence="2">
    <location>
        <begin position="413"/>
        <end position="618"/>
    </location>
</feature>
<sequence>MKQRIVLVLWLLVLPLFVQAHLIDSQKLLTVAEYGRFSLSPDGDNVTYIQRGKNSYLIINYNVKDRTAKPIKNIHVSNALLDKYWVSDDVLLFEVTGKKANHTFLAKRTQDGFKEIRLDRKWSVVRGFPSNGKHILISERKKRQKYQISLVEIESLFSQVKPKVRNLFSTSYGHNQLFYESSIQQLIGFKEKDTELLVSSRALDDPNWSLLLTAQADQKNYFLPIGFLDSKNMVVLSNKDSDKVSVYAYSLVENKIGDLIYGNDKYDVIGADIENGEVVSVSYLRHGKPHHEYLNKQKAVFKSRLSKELEGLSLTTLAIDRSGENHLLFASSPTHAGSWYHFDSGSDVLTRLISAYENLEEYELARTQLIEATTKDGIRLEGLLTTPRVNDRKVLIVMPHGGPVGVQDSNVYRPEIQLLANRGFTVLRVNFRGSAGYGKAFQNLGIGALGGDIEADILTVLDKVNERFSFTKTCAMGSSYGGYSSVMLAIHEPERFDCVVAAYGIYDIPYLFSSSNFHGKEEMIKRIEGAVGAKADAQEKPSPVYLAEQLNVPILLIAGRRDYIAHFEHSHRLKQVLEIHNKEVETLFFKHVGHGQSSWYRQRQESLSVIDFLERVLKLEPLKPSSDIEKALLANESLELAALYDNEDVILAPNYNLAVKFNERAAQYDNTDALYNLGKFHQQGLGRVKDFIKAKGYYERAALKGHRDAKVALAKLYFHGTGIEKDTVKAHEVLASITEISEHQEESLLRLMLYCQTPLNEKQAQRCLTYPVDFLKKFESPAMSTLARLIVSEDTPSDIKASLMDLIVQKYHIDTLDFTLKVRGMGTYVWSRHIGYSWRDKLVPIDQAHYIPNEPKQCYLEAFVDLDGVDTGKRAAAIIRWEVFNKGKLEEDGFTIFRGKTTKAWRYKVDMDNPGLTYQVSVFNLRGEQVQSFKCENV</sequence>
<dbReference type="SMART" id="SM00671">
    <property type="entry name" value="SEL1"/>
    <property type="match status" value="3"/>
</dbReference>
<evidence type="ECO:0000313" key="4">
    <source>
        <dbReference type="Proteomes" id="UP000017820"/>
    </source>
</evidence>
<dbReference type="PATRIC" id="fig|1353533.3.peg.5302"/>
<accession>V4HLV3</accession>
<proteinExistence type="predicted"/>
<protein>
    <submittedName>
        <fullName evidence="3">Dipeptidyl acylaminoacyl-peptidase</fullName>
    </submittedName>
</protein>
<dbReference type="InterPro" id="IPR006597">
    <property type="entry name" value="Sel1-like"/>
</dbReference>
<name>V4HLV3_PSEL2</name>
<dbReference type="Pfam" id="PF08238">
    <property type="entry name" value="Sel1"/>
    <property type="match status" value="2"/>
</dbReference>
<dbReference type="GO" id="GO:0004252">
    <property type="term" value="F:serine-type endopeptidase activity"/>
    <property type="evidence" value="ECO:0007669"/>
    <property type="project" value="TreeGrafter"/>
</dbReference>
<dbReference type="InterPro" id="IPR001375">
    <property type="entry name" value="Peptidase_S9_cat"/>
</dbReference>
<dbReference type="Gene3D" id="3.40.50.1820">
    <property type="entry name" value="alpha/beta hydrolase"/>
    <property type="match status" value="1"/>
</dbReference>
<dbReference type="Gene3D" id="1.25.40.10">
    <property type="entry name" value="Tetratricopeptide repeat domain"/>
    <property type="match status" value="1"/>
</dbReference>
<organism evidence="3 4">
    <name type="scientific">Pseudoalteromonas luteoviolacea (strain 2ta16)</name>
    <dbReference type="NCBI Taxonomy" id="1353533"/>
    <lineage>
        <taxon>Bacteria</taxon>
        <taxon>Pseudomonadati</taxon>
        <taxon>Pseudomonadota</taxon>
        <taxon>Gammaproteobacteria</taxon>
        <taxon>Alteromonadales</taxon>
        <taxon>Pseudoalteromonadaceae</taxon>
        <taxon>Pseudoalteromonas</taxon>
    </lineage>
</organism>
<dbReference type="GO" id="GO:0006508">
    <property type="term" value="P:proteolysis"/>
    <property type="evidence" value="ECO:0007669"/>
    <property type="project" value="InterPro"/>
</dbReference>
<dbReference type="InterPro" id="IPR011990">
    <property type="entry name" value="TPR-like_helical_dom_sf"/>
</dbReference>
<dbReference type="RefSeq" id="WP_023402115.1">
    <property type="nucleotide sequence ID" value="NZ_AUSV01000134.1"/>
</dbReference>
<dbReference type="PANTHER" id="PTHR42776:SF27">
    <property type="entry name" value="DIPEPTIDYL PEPTIDASE FAMILY MEMBER 6"/>
    <property type="match status" value="1"/>
</dbReference>
<dbReference type="AlphaFoldDB" id="V4HLV3"/>
<dbReference type="SUPFAM" id="SSF53474">
    <property type="entry name" value="alpha/beta-Hydrolases"/>
    <property type="match status" value="1"/>
</dbReference>
<dbReference type="Pfam" id="PF00326">
    <property type="entry name" value="Peptidase_S9"/>
    <property type="match status" value="1"/>
</dbReference>
<dbReference type="Proteomes" id="UP000017820">
    <property type="component" value="Unassembled WGS sequence"/>
</dbReference>
<dbReference type="SUPFAM" id="SSF81901">
    <property type="entry name" value="HCP-like"/>
    <property type="match status" value="1"/>
</dbReference>
<evidence type="ECO:0000256" key="1">
    <source>
        <dbReference type="ARBA" id="ARBA00022801"/>
    </source>
</evidence>
<dbReference type="EMBL" id="AUSV01000134">
    <property type="protein sequence ID" value="ESP90758.1"/>
    <property type="molecule type" value="Genomic_DNA"/>
</dbReference>
<evidence type="ECO:0000259" key="2">
    <source>
        <dbReference type="Pfam" id="PF00326"/>
    </source>
</evidence>
<dbReference type="PANTHER" id="PTHR42776">
    <property type="entry name" value="SERINE PEPTIDASE S9 FAMILY MEMBER"/>
    <property type="match status" value="1"/>
</dbReference>
<dbReference type="InterPro" id="IPR029058">
    <property type="entry name" value="AB_hydrolase_fold"/>
</dbReference>
<comment type="caution">
    <text evidence="3">The sequence shown here is derived from an EMBL/GenBank/DDBJ whole genome shotgun (WGS) entry which is preliminary data.</text>
</comment>
<gene>
    <name evidence="3" type="ORF">PL2TA16_01862</name>
</gene>
<reference evidence="3 4" key="1">
    <citation type="submission" date="2013-07" db="EMBL/GenBank/DDBJ databases">
        <title>Draft genome sequence of Pseudoalteromonas luteoviolacea 2ta16.</title>
        <authorList>
            <person name="Allen E.E."/>
            <person name="Azam F."/>
            <person name="Podell S."/>
        </authorList>
    </citation>
    <scope>NUCLEOTIDE SEQUENCE [LARGE SCALE GENOMIC DNA]</scope>
    <source>
        <strain evidence="3 4">2ta16</strain>
    </source>
</reference>
<keyword evidence="1" id="KW-0378">Hydrolase</keyword>
<evidence type="ECO:0000313" key="3">
    <source>
        <dbReference type="EMBL" id="ESP90758.1"/>
    </source>
</evidence>